<feature type="transmembrane region" description="Helical" evidence="1">
    <location>
        <begin position="57"/>
        <end position="74"/>
    </location>
</feature>
<evidence type="ECO:0000256" key="1">
    <source>
        <dbReference type="SAM" id="Phobius"/>
    </source>
</evidence>
<evidence type="ECO:0000313" key="2">
    <source>
        <dbReference type="EMBL" id="MBW7572837.1"/>
    </source>
</evidence>
<evidence type="ECO:0008006" key="4">
    <source>
        <dbReference type="Google" id="ProtNLM"/>
    </source>
</evidence>
<organism evidence="2 3">
    <name type="scientific">Caproiciproducens faecalis</name>
    <dbReference type="NCBI Taxonomy" id="2820301"/>
    <lineage>
        <taxon>Bacteria</taxon>
        <taxon>Bacillati</taxon>
        <taxon>Bacillota</taxon>
        <taxon>Clostridia</taxon>
        <taxon>Eubacteriales</taxon>
        <taxon>Acutalibacteraceae</taxon>
        <taxon>Caproiciproducens</taxon>
    </lineage>
</organism>
<dbReference type="Proteomes" id="UP000719942">
    <property type="component" value="Unassembled WGS sequence"/>
</dbReference>
<sequence>MHKISAIFCGVLFLLGCMTLGIAIFFSDILSSIFMIYLVTHATTFSDDILYINSRNFYFLAVAELILGAVGYFYHSKKAE</sequence>
<keyword evidence="1" id="KW-1133">Transmembrane helix</keyword>
<dbReference type="PROSITE" id="PS51257">
    <property type="entry name" value="PROKAR_LIPOPROTEIN"/>
    <property type="match status" value="1"/>
</dbReference>
<keyword evidence="1" id="KW-0472">Membrane</keyword>
<dbReference type="EMBL" id="JAGFNZ010000002">
    <property type="protein sequence ID" value="MBW7572837.1"/>
    <property type="molecule type" value="Genomic_DNA"/>
</dbReference>
<accession>A0ABS7DP38</accession>
<evidence type="ECO:0000313" key="3">
    <source>
        <dbReference type="Proteomes" id="UP000719942"/>
    </source>
</evidence>
<proteinExistence type="predicted"/>
<gene>
    <name evidence="2" type="ORF">J5W02_08410</name>
</gene>
<comment type="caution">
    <text evidence="2">The sequence shown here is derived from an EMBL/GenBank/DDBJ whole genome shotgun (WGS) entry which is preliminary data.</text>
</comment>
<reference evidence="2 3" key="1">
    <citation type="submission" date="2021-03" db="EMBL/GenBank/DDBJ databases">
        <title>Caproiciproducens sp. nov. isolated from feces of cow.</title>
        <authorList>
            <person name="Choi J.-Y."/>
        </authorList>
    </citation>
    <scope>NUCLEOTIDE SEQUENCE [LARGE SCALE GENOMIC DNA]</scope>
    <source>
        <strain evidence="2 3">AGMB10547</strain>
    </source>
</reference>
<name>A0ABS7DP38_9FIRM</name>
<feature type="transmembrane region" description="Helical" evidence="1">
    <location>
        <begin position="12"/>
        <end position="37"/>
    </location>
</feature>
<keyword evidence="3" id="KW-1185">Reference proteome</keyword>
<keyword evidence="1" id="KW-0812">Transmembrane</keyword>
<protein>
    <recommendedName>
        <fullName evidence="4">Lipoprotein</fullName>
    </recommendedName>
</protein>
<dbReference type="RefSeq" id="WP_219965212.1">
    <property type="nucleotide sequence ID" value="NZ_JAGFNZ010000002.1"/>
</dbReference>